<dbReference type="GO" id="GO:0006950">
    <property type="term" value="P:response to stress"/>
    <property type="evidence" value="ECO:0007669"/>
    <property type="project" value="TreeGrafter"/>
</dbReference>
<dbReference type="AlphaFoldDB" id="A0A9X3MRD8"/>
<comment type="caution">
    <text evidence="2">The sequence shown here is derived from an EMBL/GenBank/DDBJ whole genome shotgun (WGS) entry which is preliminary data.</text>
</comment>
<dbReference type="PANTHER" id="PTHR33164:SF57">
    <property type="entry name" value="MARR-FAMILY TRANSCRIPTIONAL REGULATOR"/>
    <property type="match status" value="1"/>
</dbReference>
<dbReference type="SUPFAM" id="SSF46785">
    <property type="entry name" value="Winged helix' DNA-binding domain"/>
    <property type="match status" value="1"/>
</dbReference>
<dbReference type="EMBL" id="JAPDOD010000003">
    <property type="protein sequence ID" value="MDA0159785.1"/>
    <property type="molecule type" value="Genomic_DNA"/>
</dbReference>
<sequence length="163" mass="17781">MDGDSKAKIHRSLAALELAAVRYRGGVRRRLNVGDEELTALLYLAHHGGVAQRRLAEITTLSRSGAGAMIQRLEHDGFVERHTDPADRRLRVVHLSTAGRNRVHDAYRDFGDATDRVLAATDPADVERLAGLLGGLAAAAETTHAVDPPLAPAARDPIWRRWS</sequence>
<dbReference type="Proteomes" id="UP001149140">
    <property type="component" value="Unassembled WGS sequence"/>
</dbReference>
<protein>
    <submittedName>
        <fullName evidence="2">MarR family winged helix-turn-helix transcriptional regulator</fullName>
    </submittedName>
</protein>
<accession>A0A9X3MRD8</accession>
<name>A0A9X3MRD8_9ACTN</name>
<dbReference type="Pfam" id="PF12802">
    <property type="entry name" value="MarR_2"/>
    <property type="match status" value="1"/>
</dbReference>
<dbReference type="GO" id="GO:0003700">
    <property type="term" value="F:DNA-binding transcription factor activity"/>
    <property type="evidence" value="ECO:0007669"/>
    <property type="project" value="InterPro"/>
</dbReference>
<dbReference type="SMART" id="SM00347">
    <property type="entry name" value="HTH_MARR"/>
    <property type="match status" value="1"/>
</dbReference>
<dbReference type="Gene3D" id="1.10.10.10">
    <property type="entry name" value="Winged helix-like DNA-binding domain superfamily/Winged helix DNA-binding domain"/>
    <property type="match status" value="1"/>
</dbReference>
<evidence type="ECO:0000259" key="1">
    <source>
        <dbReference type="PROSITE" id="PS50995"/>
    </source>
</evidence>
<dbReference type="InterPro" id="IPR000835">
    <property type="entry name" value="HTH_MarR-typ"/>
</dbReference>
<dbReference type="InterPro" id="IPR039422">
    <property type="entry name" value="MarR/SlyA-like"/>
</dbReference>
<dbReference type="InterPro" id="IPR036388">
    <property type="entry name" value="WH-like_DNA-bd_sf"/>
</dbReference>
<evidence type="ECO:0000313" key="3">
    <source>
        <dbReference type="Proteomes" id="UP001149140"/>
    </source>
</evidence>
<gene>
    <name evidence="2" type="ORF">OM076_05895</name>
</gene>
<organism evidence="2 3">
    <name type="scientific">Solirubrobacter ginsenosidimutans</name>
    <dbReference type="NCBI Taxonomy" id="490573"/>
    <lineage>
        <taxon>Bacteria</taxon>
        <taxon>Bacillati</taxon>
        <taxon>Actinomycetota</taxon>
        <taxon>Thermoleophilia</taxon>
        <taxon>Solirubrobacterales</taxon>
        <taxon>Solirubrobacteraceae</taxon>
        <taxon>Solirubrobacter</taxon>
    </lineage>
</organism>
<feature type="domain" description="HTH marR-type" evidence="1">
    <location>
        <begin position="1"/>
        <end position="138"/>
    </location>
</feature>
<dbReference type="RefSeq" id="WP_270038554.1">
    <property type="nucleotide sequence ID" value="NZ_JAPDOD010000003.1"/>
</dbReference>
<evidence type="ECO:0000313" key="2">
    <source>
        <dbReference type="EMBL" id="MDA0159785.1"/>
    </source>
</evidence>
<proteinExistence type="predicted"/>
<dbReference type="PANTHER" id="PTHR33164">
    <property type="entry name" value="TRANSCRIPTIONAL REGULATOR, MARR FAMILY"/>
    <property type="match status" value="1"/>
</dbReference>
<keyword evidence="3" id="KW-1185">Reference proteome</keyword>
<reference evidence="2" key="1">
    <citation type="submission" date="2022-10" db="EMBL/GenBank/DDBJ databases">
        <title>The WGS of Solirubrobacter ginsenosidimutans DSM 21036.</title>
        <authorList>
            <person name="Jiang Z."/>
        </authorList>
    </citation>
    <scope>NUCLEOTIDE SEQUENCE</scope>
    <source>
        <strain evidence="2">DSM 21036</strain>
    </source>
</reference>
<dbReference type="PROSITE" id="PS50995">
    <property type="entry name" value="HTH_MARR_2"/>
    <property type="match status" value="1"/>
</dbReference>
<dbReference type="InterPro" id="IPR036390">
    <property type="entry name" value="WH_DNA-bd_sf"/>
</dbReference>